<comment type="caution">
    <text evidence="1">The sequence shown here is derived from an EMBL/GenBank/DDBJ whole genome shotgun (WGS) entry which is preliminary data.</text>
</comment>
<sequence length="26" mass="3038">GFFRILRGSDHCRCELQLTQGTPWCI</sequence>
<dbReference type="Proteomes" id="UP000324800">
    <property type="component" value="Unassembled WGS sequence"/>
</dbReference>
<evidence type="ECO:0000313" key="2">
    <source>
        <dbReference type="Proteomes" id="UP000324800"/>
    </source>
</evidence>
<feature type="non-terminal residue" evidence="1">
    <location>
        <position position="1"/>
    </location>
</feature>
<dbReference type="AlphaFoldDB" id="A0A5J4Q9R1"/>
<dbReference type="EMBL" id="SNRW01046481">
    <property type="protein sequence ID" value="KAA6317798.1"/>
    <property type="molecule type" value="Genomic_DNA"/>
</dbReference>
<evidence type="ECO:0000313" key="1">
    <source>
        <dbReference type="EMBL" id="KAA6317798.1"/>
    </source>
</evidence>
<name>A0A5J4Q9R1_9EUKA</name>
<organism evidence="1 2">
    <name type="scientific">Streblomastix strix</name>
    <dbReference type="NCBI Taxonomy" id="222440"/>
    <lineage>
        <taxon>Eukaryota</taxon>
        <taxon>Metamonada</taxon>
        <taxon>Preaxostyla</taxon>
        <taxon>Oxymonadida</taxon>
        <taxon>Streblomastigidae</taxon>
        <taxon>Streblomastix</taxon>
    </lineage>
</organism>
<proteinExistence type="predicted"/>
<gene>
    <name evidence="1" type="ORF">EZS28_055037</name>
</gene>
<protein>
    <submittedName>
        <fullName evidence="1">Uncharacterized protein</fullName>
    </submittedName>
</protein>
<reference evidence="1 2" key="1">
    <citation type="submission" date="2019-03" db="EMBL/GenBank/DDBJ databases">
        <title>Single cell metagenomics reveals metabolic interactions within the superorganism composed of flagellate Streblomastix strix and complex community of Bacteroidetes bacteria on its surface.</title>
        <authorList>
            <person name="Treitli S.C."/>
            <person name="Kolisko M."/>
            <person name="Husnik F."/>
            <person name="Keeling P."/>
            <person name="Hampl V."/>
        </authorList>
    </citation>
    <scope>NUCLEOTIDE SEQUENCE [LARGE SCALE GENOMIC DNA]</scope>
    <source>
        <strain evidence="1">ST1C</strain>
    </source>
</reference>
<accession>A0A5J4Q9R1</accession>